<accession>A0ABR3PFH5</accession>
<feature type="repeat" description="ANK" evidence="4">
    <location>
        <begin position="302"/>
        <end position="334"/>
    </location>
</feature>
<dbReference type="Pfam" id="PF12796">
    <property type="entry name" value="Ank_2"/>
    <property type="match status" value="2"/>
</dbReference>
<dbReference type="Gene3D" id="3.20.20.190">
    <property type="entry name" value="Phosphatidylinositol (PI) phosphodiesterase"/>
    <property type="match status" value="1"/>
</dbReference>
<evidence type="ECO:0000259" key="6">
    <source>
        <dbReference type="PROSITE" id="PS51704"/>
    </source>
</evidence>
<proteinExistence type="predicted"/>
<organism evidence="7 8">
    <name type="scientific">Neodothiora populina</name>
    <dbReference type="NCBI Taxonomy" id="2781224"/>
    <lineage>
        <taxon>Eukaryota</taxon>
        <taxon>Fungi</taxon>
        <taxon>Dikarya</taxon>
        <taxon>Ascomycota</taxon>
        <taxon>Pezizomycotina</taxon>
        <taxon>Dothideomycetes</taxon>
        <taxon>Dothideomycetidae</taxon>
        <taxon>Dothideales</taxon>
        <taxon>Dothioraceae</taxon>
        <taxon>Neodothiora</taxon>
    </lineage>
</organism>
<dbReference type="Gene3D" id="1.25.40.20">
    <property type="entry name" value="Ankyrin repeat-containing domain"/>
    <property type="match status" value="2"/>
</dbReference>
<dbReference type="RefSeq" id="XP_069201018.1">
    <property type="nucleotide sequence ID" value="XM_069348107.1"/>
</dbReference>
<keyword evidence="2" id="KW-0378">Hydrolase</keyword>
<keyword evidence="3 4" id="KW-0040">ANK repeat</keyword>
<dbReference type="PROSITE" id="PS51382">
    <property type="entry name" value="SPX"/>
    <property type="match status" value="1"/>
</dbReference>
<feature type="domain" description="GP-PDE" evidence="6">
    <location>
        <begin position="730"/>
        <end position="1038"/>
    </location>
</feature>
<evidence type="ECO:0000256" key="1">
    <source>
        <dbReference type="ARBA" id="ARBA00022737"/>
    </source>
</evidence>
<evidence type="ECO:0000313" key="7">
    <source>
        <dbReference type="EMBL" id="KAL1304744.1"/>
    </source>
</evidence>
<dbReference type="EMBL" id="JBFMKM010000008">
    <property type="protein sequence ID" value="KAL1304744.1"/>
    <property type="molecule type" value="Genomic_DNA"/>
</dbReference>
<keyword evidence="1" id="KW-0677">Repeat</keyword>
<evidence type="ECO:0000259" key="5">
    <source>
        <dbReference type="PROSITE" id="PS51382"/>
    </source>
</evidence>
<feature type="repeat" description="ANK" evidence="4">
    <location>
        <begin position="484"/>
        <end position="516"/>
    </location>
</feature>
<keyword evidence="8" id="KW-1185">Reference proteome</keyword>
<evidence type="ECO:0008006" key="9">
    <source>
        <dbReference type="Google" id="ProtNLM"/>
    </source>
</evidence>
<dbReference type="SMART" id="SM00248">
    <property type="entry name" value="ANK"/>
    <property type="match status" value="7"/>
</dbReference>
<dbReference type="PROSITE" id="PS51704">
    <property type="entry name" value="GP_PDE"/>
    <property type="match status" value="1"/>
</dbReference>
<evidence type="ECO:0000256" key="3">
    <source>
        <dbReference type="ARBA" id="ARBA00023043"/>
    </source>
</evidence>
<sequence length="1041" mass="116155">MWMTSITFVRRKFGKHIQKRQLDIPEYAASFVDYKALKKLIKKLSATPVINAQESLQHREHLAYSQASLQANKATFFFRLERELEKVNIFYLQKEAELELRLRTLLNRKRLLQSRSSSASKVSSIYITLDEGFRLFNNDLDKLQQFVEINQTAFSKILKKWDKTSKSRTKELYLSRAVEVQPCFNRDVIRDLSDQATTSLLELGAWAEGEKIEFTPSASDQGSRTQINAQDDNDIEVQIQQAVISGNIGVIQDWIARVRSSPEAQDRISRVFLATVNDAPLEAQQALLDTGLVDLNYVDEINERTPLHELAISGRMQSLICLLERGADTRSTDVYGRIPLHYACMHGNVGAAEAFVKYDGMAAARSAISGTTSTGSIVDFKDLDNFTPLVHGLVHSQFAAVQSILQLGARVDPDSEADHIPLNLACQYCSVAIVDLLLQYKPRILPDAEGLYPQHLVPRSGRSPQILLMLRNYGANLDQPDKLYQWTPLFHAVSEGHLACLQTLLDCGVKVDVVDEKDLSAMYYAAWEGHLDCLRLLEQASNARKVEEKPKPIAATVSSLLSSSAPMPMSAEIEAIPDLSLPPPIIPLRRYGHNFLDTTKTFIVISFDNENGDPIKFYGDNKYPAARLTISSKSSDLVPRNVPLPIQDDFKVISFQIENLETFSLDFDIFPTFGSKVIARGAASSLVFSSRYNSSGSWHLELFDPRLRAIGRISFRYQVVTPFHGIPLEITQFATYWKATSQISSQPNALITGSSLTGEYVRLFVQATRDGVPVMYPQWAIPTDNTKYGVNNDLIGRLTYEQFQTIARGHGKGADKLASILQSIPHDLTALSQGLATSWSSLKEALDLLPPEVHLDLHIIYPDRTQEDELQLGPTGNINHFVDKILTVVFDHATQLRSKHDGHIRSIVFSSYNQHICTALNWKQPNYPVLLCNDLGIEATSSSTSGSMVESSGRTAISVKEAVRIAQTNNFMGLTCNSRLLDLVPALTESIKTAGLVLVSDLMHRDSSPRAAYDSMQSDPEGLDGMLENNAVLRFHDSIDM</sequence>
<dbReference type="InterPro" id="IPR002110">
    <property type="entry name" value="Ankyrin_rpt"/>
</dbReference>
<dbReference type="CDD" id="cd14483">
    <property type="entry name" value="SPX_PHO81_NUC-2_like"/>
    <property type="match status" value="1"/>
</dbReference>
<dbReference type="InterPro" id="IPR017946">
    <property type="entry name" value="PLC-like_Pdiesterase_TIM-brl"/>
</dbReference>
<dbReference type="InterPro" id="IPR036770">
    <property type="entry name" value="Ankyrin_rpt-contain_sf"/>
</dbReference>
<dbReference type="PANTHER" id="PTHR22958:SF23">
    <property type="entry name" value="DEPENDENT KINASE INHIBITOR PHO81, PUTATIVE (AFU_ORTHOLOGUE AFUA_4G06020)-RELATED"/>
    <property type="match status" value="1"/>
</dbReference>
<dbReference type="InterPro" id="IPR051578">
    <property type="entry name" value="GDPD"/>
</dbReference>
<dbReference type="InterPro" id="IPR004331">
    <property type="entry name" value="SPX_dom"/>
</dbReference>
<dbReference type="InterPro" id="IPR057506">
    <property type="entry name" value="C2_GPCPD1"/>
</dbReference>
<dbReference type="SUPFAM" id="SSF48403">
    <property type="entry name" value="Ankyrin repeat"/>
    <property type="match status" value="1"/>
</dbReference>
<feature type="domain" description="SPX" evidence="5">
    <location>
        <begin position="11"/>
        <end position="175"/>
    </location>
</feature>
<comment type="caution">
    <text evidence="7">The sequence shown here is derived from an EMBL/GenBank/DDBJ whole genome shotgun (WGS) entry which is preliminary data.</text>
</comment>
<dbReference type="SUPFAM" id="SSF51695">
    <property type="entry name" value="PLC-like phosphodiesterases"/>
    <property type="match status" value="1"/>
</dbReference>
<protein>
    <recommendedName>
        <fullName evidence="9">Ankyrin repeat protein nuc-2</fullName>
    </recommendedName>
</protein>
<dbReference type="Proteomes" id="UP001562354">
    <property type="component" value="Unassembled WGS sequence"/>
</dbReference>
<evidence type="ECO:0000256" key="2">
    <source>
        <dbReference type="ARBA" id="ARBA00022801"/>
    </source>
</evidence>
<reference evidence="7 8" key="1">
    <citation type="submission" date="2024-07" db="EMBL/GenBank/DDBJ databases">
        <title>Draft sequence of the Neodothiora populina.</title>
        <authorList>
            <person name="Drown D.D."/>
            <person name="Schuette U.S."/>
            <person name="Buechlein A.B."/>
            <person name="Rusch D.R."/>
            <person name="Winton L.W."/>
            <person name="Adams G.A."/>
        </authorList>
    </citation>
    <scope>NUCLEOTIDE SEQUENCE [LARGE SCALE GENOMIC DNA]</scope>
    <source>
        <strain evidence="7 8">CPC 39397</strain>
    </source>
</reference>
<dbReference type="PANTHER" id="PTHR22958">
    <property type="entry name" value="GLYCEROPHOSPHORYL DIESTER PHOSPHODIESTERASE"/>
    <property type="match status" value="1"/>
</dbReference>
<name>A0ABR3PFH5_9PEZI</name>
<dbReference type="Pfam" id="PF03105">
    <property type="entry name" value="SPX"/>
    <property type="match status" value="1"/>
</dbReference>
<dbReference type="InterPro" id="IPR030395">
    <property type="entry name" value="GP_PDE_dom"/>
</dbReference>
<evidence type="ECO:0000313" key="8">
    <source>
        <dbReference type="Proteomes" id="UP001562354"/>
    </source>
</evidence>
<dbReference type="PROSITE" id="PS50088">
    <property type="entry name" value="ANK_REPEAT"/>
    <property type="match status" value="2"/>
</dbReference>
<gene>
    <name evidence="7" type="ORF">AAFC00_003686</name>
</gene>
<evidence type="ECO:0000256" key="4">
    <source>
        <dbReference type="PROSITE-ProRule" id="PRU00023"/>
    </source>
</evidence>
<dbReference type="GeneID" id="95977386"/>
<dbReference type="Pfam" id="PF25329">
    <property type="entry name" value="C2_GDE1"/>
    <property type="match status" value="1"/>
</dbReference>
<dbReference type="PROSITE" id="PS50297">
    <property type="entry name" value="ANK_REP_REGION"/>
    <property type="match status" value="1"/>
</dbReference>